<dbReference type="Proteomes" id="UP000304148">
    <property type="component" value="Chromosome"/>
</dbReference>
<evidence type="ECO:0000313" key="1">
    <source>
        <dbReference type="EMBL" id="SYX86182.1"/>
    </source>
</evidence>
<reference evidence="2" key="1">
    <citation type="submission" date="2018-08" db="EMBL/GenBank/DDBJ databases">
        <authorList>
            <person name="Chevrot R."/>
        </authorList>
    </citation>
    <scope>NUCLEOTIDE SEQUENCE [LARGE SCALE GENOMIC DNA]</scope>
</reference>
<dbReference type="EMBL" id="LS992241">
    <property type="protein sequence ID" value="SYX86182.1"/>
    <property type="molecule type" value="Genomic_DNA"/>
</dbReference>
<dbReference type="RefSeq" id="WP_172619592.1">
    <property type="nucleotide sequence ID" value="NZ_LS992241.1"/>
</dbReference>
<gene>
    <name evidence="1" type="ORF">PBLR_14604</name>
</gene>
<dbReference type="AlphaFoldDB" id="A0A383RHW3"/>
<evidence type="ECO:0000313" key="2">
    <source>
        <dbReference type="Proteomes" id="UP000304148"/>
    </source>
</evidence>
<name>A0A383RHW3_PAEAL</name>
<accession>A0A383RHW3</accession>
<protein>
    <submittedName>
        <fullName evidence="1">Uncharacterized protein</fullName>
    </submittedName>
</protein>
<proteinExistence type="predicted"/>
<sequence>MSSMSIKQVVVRVEDIIEQLGLDEEAVLQELREEVKIHKEGLKAEMY</sequence>
<organism evidence="1 2">
    <name type="scientific">Paenibacillus alvei</name>
    <name type="common">Bacillus alvei</name>
    <dbReference type="NCBI Taxonomy" id="44250"/>
    <lineage>
        <taxon>Bacteria</taxon>
        <taxon>Bacillati</taxon>
        <taxon>Bacillota</taxon>
        <taxon>Bacilli</taxon>
        <taxon>Bacillales</taxon>
        <taxon>Paenibacillaceae</taxon>
        <taxon>Paenibacillus</taxon>
    </lineage>
</organism>